<name>A0ABY8SW74_9BURK</name>
<organism evidence="1 2">
    <name type="scientific">Comamonas resistens</name>
    <dbReference type="NCBI Taxonomy" id="3046670"/>
    <lineage>
        <taxon>Bacteria</taxon>
        <taxon>Pseudomonadati</taxon>
        <taxon>Pseudomonadota</taxon>
        <taxon>Betaproteobacteria</taxon>
        <taxon>Burkholderiales</taxon>
        <taxon>Comamonadaceae</taxon>
        <taxon>Comamonas</taxon>
    </lineage>
</organism>
<dbReference type="Proteomes" id="UP001240697">
    <property type="component" value="Chromosome"/>
</dbReference>
<sequence>MNQTAAHAELIASYRKAATEAARKADLVKALASKGPKAIATASEIAAKAARRRDVLAAKLTQLGVTIPE</sequence>
<protein>
    <submittedName>
        <fullName evidence="1">Uncharacterized protein</fullName>
    </submittedName>
</protein>
<gene>
    <name evidence="1" type="ORF">QMY55_09330</name>
</gene>
<keyword evidence="2" id="KW-1185">Reference proteome</keyword>
<evidence type="ECO:0000313" key="1">
    <source>
        <dbReference type="EMBL" id="WHS67292.1"/>
    </source>
</evidence>
<proteinExistence type="predicted"/>
<evidence type="ECO:0000313" key="2">
    <source>
        <dbReference type="Proteomes" id="UP001240697"/>
    </source>
</evidence>
<accession>A0ABY8SW74</accession>
<reference evidence="1 2" key="1">
    <citation type="submission" date="2023-05" db="EMBL/GenBank/DDBJ databases">
        <authorList>
            <person name="Yin Y."/>
            <person name="Lu Z."/>
        </authorList>
    </citation>
    <scope>NUCLEOTIDE SEQUENCE [LARGE SCALE GENOMIC DNA]</scope>
    <source>
        <strain evidence="1 2">ZM22</strain>
    </source>
</reference>
<dbReference type="EMBL" id="CP125947">
    <property type="protein sequence ID" value="WHS67292.1"/>
    <property type="molecule type" value="Genomic_DNA"/>
</dbReference>
<dbReference type="RefSeq" id="WP_283488329.1">
    <property type="nucleotide sequence ID" value="NZ_CP125947.1"/>
</dbReference>